<sequence length="76" mass="8427">MNLAGFFNRQLLAGRVFLQANGAFASLFYPYRHKMPGKYTSTPAIKTSYLPAIWFIEQSSNLNKATTPSNHGTLSA</sequence>
<comment type="caution">
    <text evidence="1">The sequence shown here is derived from an EMBL/GenBank/DDBJ whole genome shotgun (WGS) entry which is preliminary data.</text>
</comment>
<dbReference type="Proteomes" id="UP001524499">
    <property type="component" value="Unassembled WGS sequence"/>
</dbReference>
<reference evidence="1 2" key="1">
    <citation type="submission" date="2022-07" db="EMBL/GenBank/DDBJ databases">
        <title>Methylomonas rivi sp. nov., Methylomonas rosea sp. nov., Methylomonas aureus sp. nov. and Methylomonas subterranea sp. nov., four novel methanotrophs isolated from a freshwater creek and the deep terrestrial subsurface.</title>
        <authorList>
            <person name="Abin C."/>
            <person name="Sankaranarayanan K."/>
            <person name="Garner C."/>
            <person name="Sindelar R."/>
            <person name="Kotary K."/>
            <person name="Garner R."/>
            <person name="Barclay S."/>
            <person name="Lawson P."/>
            <person name="Krumholz L."/>
        </authorList>
    </citation>
    <scope>NUCLEOTIDE SEQUENCE [LARGE SCALE GENOMIC DNA]</scope>
    <source>
        <strain evidence="1 2">SURF-2</strain>
    </source>
</reference>
<evidence type="ECO:0000313" key="2">
    <source>
        <dbReference type="Proteomes" id="UP001524499"/>
    </source>
</evidence>
<proteinExistence type="predicted"/>
<evidence type="ECO:0000313" key="1">
    <source>
        <dbReference type="EMBL" id="MCQ8105493.1"/>
    </source>
</evidence>
<protein>
    <submittedName>
        <fullName evidence="1">Uncharacterized protein</fullName>
    </submittedName>
</protein>
<dbReference type="EMBL" id="JANIBJ010000031">
    <property type="protein sequence ID" value="MCQ8105493.1"/>
    <property type="molecule type" value="Genomic_DNA"/>
</dbReference>
<gene>
    <name evidence="1" type="ORF">NP590_15380</name>
</gene>
<keyword evidence="2" id="KW-1185">Reference proteome</keyword>
<dbReference type="RefSeq" id="WP_256603474.1">
    <property type="nucleotide sequence ID" value="NZ_JANIBJ010000031.1"/>
</dbReference>
<name>A0ABT1TJ47_9GAMM</name>
<accession>A0ABT1TJ47</accession>
<organism evidence="1 2">
    <name type="scientific">Methylomonas subterranea</name>
    <dbReference type="NCBI Taxonomy" id="2952225"/>
    <lineage>
        <taxon>Bacteria</taxon>
        <taxon>Pseudomonadati</taxon>
        <taxon>Pseudomonadota</taxon>
        <taxon>Gammaproteobacteria</taxon>
        <taxon>Methylococcales</taxon>
        <taxon>Methylococcaceae</taxon>
        <taxon>Methylomonas</taxon>
    </lineage>
</organism>